<evidence type="ECO:0000313" key="1">
    <source>
        <dbReference type="EMBL" id="EEC68784.1"/>
    </source>
</evidence>
<keyword evidence="2" id="KW-1185">Reference proteome</keyword>
<proteinExistence type="predicted"/>
<dbReference type="Gramene" id="BGIOSGA036707-TA">
    <property type="protein sequence ID" value="BGIOSGA036707-PA"/>
    <property type="gene ID" value="BGIOSGA036707"/>
</dbReference>
<accession>B8BLT9</accession>
<organism evidence="1 2">
    <name type="scientific">Oryza sativa subsp. indica</name>
    <name type="common">Rice</name>
    <dbReference type="NCBI Taxonomy" id="39946"/>
    <lineage>
        <taxon>Eukaryota</taxon>
        <taxon>Viridiplantae</taxon>
        <taxon>Streptophyta</taxon>
        <taxon>Embryophyta</taxon>
        <taxon>Tracheophyta</taxon>
        <taxon>Spermatophyta</taxon>
        <taxon>Magnoliopsida</taxon>
        <taxon>Liliopsida</taxon>
        <taxon>Poales</taxon>
        <taxon>Poaceae</taxon>
        <taxon>BOP clade</taxon>
        <taxon>Oryzoideae</taxon>
        <taxon>Oryzeae</taxon>
        <taxon>Oryzinae</taxon>
        <taxon>Oryza</taxon>
        <taxon>Oryza sativa</taxon>
    </lineage>
</organism>
<dbReference type="EMBL" id="CM000137">
    <property type="protein sequence ID" value="EEC68784.1"/>
    <property type="molecule type" value="Genomic_DNA"/>
</dbReference>
<protein>
    <submittedName>
        <fullName evidence="1">Uncharacterized protein</fullName>
    </submittedName>
</protein>
<reference evidence="1 2" key="1">
    <citation type="journal article" date="2005" name="PLoS Biol.">
        <title>The genomes of Oryza sativa: a history of duplications.</title>
        <authorList>
            <person name="Yu J."/>
            <person name="Wang J."/>
            <person name="Lin W."/>
            <person name="Li S."/>
            <person name="Li H."/>
            <person name="Zhou J."/>
            <person name="Ni P."/>
            <person name="Dong W."/>
            <person name="Hu S."/>
            <person name="Zeng C."/>
            <person name="Zhang J."/>
            <person name="Zhang Y."/>
            <person name="Li R."/>
            <person name="Xu Z."/>
            <person name="Li S."/>
            <person name="Li X."/>
            <person name="Zheng H."/>
            <person name="Cong L."/>
            <person name="Lin L."/>
            <person name="Yin J."/>
            <person name="Geng J."/>
            <person name="Li G."/>
            <person name="Shi J."/>
            <person name="Liu J."/>
            <person name="Lv H."/>
            <person name="Li J."/>
            <person name="Wang J."/>
            <person name="Deng Y."/>
            <person name="Ran L."/>
            <person name="Shi X."/>
            <person name="Wang X."/>
            <person name="Wu Q."/>
            <person name="Li C."/>
            <person name="Ren X."/>
            <person name="Wang J."/>
            <person name="Wang X."/>
            <person name="Li D."/>
            <person name="Liu D."/>
            <person name="Zhang X."/>
            <person name="Ji Z."/>
            <person name="Zhao W."/>
            <person name="Sun Y."/>
            <person name="Zhang Z."/>
            <person name="Bao J."/>
            <person name="Han Y."/>
            <person name="Dong L."/>
            <person name="Ji J."/>
            <person name="Chen P."/>
            <person name="Wu S."/>
            <person name="Liu J."/>
            <person name="Xiao Y."/>
            <person name="Bu D."/>
            <person name="Tan J."/>
            <person name="Yang L."/>
            <person name="Ye C."/>
            <person name="Zhang J."/>
            <person name="Xu J."/>
            <person name="Zhou Y."/>
            <person name="Yu Y."/>
            <person name="Zhang B."/>
            <person name="Zhuang S."/>
            <person name="Wei H."/>
            <person name="Liu B."/>
            <person name="Lei M."/>
            <person name="Yu H."/>
            <person name="Li Y."/>
            <person name="Xu H."/>
            <person name="Wei S."/>
            <person name="He X."/>
            <person name="Fang L."/>
            <person name="Zhang Z."/>
            <person name="Zhang Y."/>
            <person name="Huang X."/>
            <person name="Su Z."/>
            <person name="Tong W."/>
            <person name="Li J."/>
            <person name="Tong Z."/>
            <person name="Li S."/>
            <person name="Ye J."/>
            <person name="Wang L."/>
            <person name="Fang L."/>
            <person name="Lei T."/>
            <person name="Chen C."/>
            <person name="Chen H."/>
            <person name="Xu Z."/>
            <person name="Li H."/>
            <person name="Huang H."/>
            <person name="Zhang F."/>
            <person name="Xu H."/>
            <person name="Li N."/>
            <person name="Zhao C."/>
            <person name="Li S."/>
            <person name="Dong L."/>
            <person name="Huang Y."/>
            <person name="Li L."/>
            <person name="Xi Y."/>
            <person name="Qi Q."/>
            <person name="Li W."/>
            <person name="Zhang B."/>
            <person name="Hu W."/>
            <person name="Zhang Y."/>
            <person name="Tian X."/>
            <person name="Jiao Y."/>
            <person name="Liang X."/>
            <person name="Jin J."/>
            <person name="Gao L."/>
            <person name="Zheng W."/>
            <person name="Hao B."/>
            <person name="Liu S."/>
            <person name="Wang W."/>
            <person name="Yuan L."/>
            <person name="Cao M."/>
            <person name="McDermott J."/>
            <person name="Samudrala R."/>
            <person name="Wang J."/>
            <person name="Wong G.K."/>
            <person name="Yang H."/>
        </authorList>
    </citation>
    <scope>NUCLEOTIDE SEQUENCE [LARGE SCALE GENOMIC DNA]</scope>
    <source>
        <strain evidence="2">cv. 93-11</strain>
    </source>
</reference>
<sequence length="217" mass="23227">MASAGYDRWVAWHYAGAWLVKRTCLVWLALQHMADRCSGQLSRYARHGDLSRSGALQRRMSYGMWLARAHVVRVVGYGGWCLDYPNRLAPLTQKKVLVGGGGACLAWVSRRTGARRWRVAAVAARAWAAEARAAAAALAGARAGARAGAAVRRRGSDCGEAARRAAAAAPRAWAAEARAAAAALARAGARRCSRELEPAHEQDTAALDLITFDSKCS</sequence>
<name>B8BLT9_ORYSI</name>
<dbReference type="Proteomes" id="UP000007015">
    <property type="component" value="Chromosome 12"/>
</dbReference>
<evidence type="ECO:0000313" key="2">
    <source>
        <dbReference type="Proteomes" id="UP000007015"/>
    </source>
</evidence>
<dbReference type="AlphaFoldDB" id="B8BLT9"/>
<dbReference type="HOGENOM" id="CLU_1274063_0_0_1"/>
<gene>
    <name evidence="1" type="ORF">OsI_37325</name>
</gene>